<dbReference type="RefSeq" id="WP_197004236.1">
    <property type="nucleotide sequence ID" value="NZ_BONS01000020.1"/>
</dbReference>
<sequence length="442" mass="46364">MTPETVLPGTARALLARLATAQSEGRLPSLAAAVVRDGATVWTGARGLVDGAAPTEGTQYRIGSITKTFVAVLVMRSRDEGRLDLNDPLERHVPGTAVGHVTIGQLLSHTAGLRAEPDGDWWERAPGVDVAALLAMLGPERAAFRPGRRFHYSNLGYALLGHLVGRLGGVGWHEAVTAEILDPLGMTGTSYLPRPGHARGWAVHPWADVLLPEPAHDSGALAPAGQLWSTVPDLARWAAFFAGDTGGVLSADTLAEMCEPAGVDDGPEWRIGHGLGPQLARREGRQLAGHTGSMPGFVATVWADRAAATGVVLAANATNGALTGLDSDLRAILAEHEPALPTWSPDPAVPPELLALTGTWYWGPTPHTLRLAAGGTFELAPVGVAGRGTRLRPDGAGGWTGLEGYFAGETLTVLRASDGTPDQLDLGTFRFTREPYPGESWA</sequence>
<evidence type="ECO:0000259" key="2">
    <source>
        <dbReference type="Pfam" id="PF24491"/>
    </source>
</evidence>
<accession>A0A8J7GBF5</accession>
<evidence type="ECO:0000259" key="1">
    <source>
        <dbReference type="Pfam" id="PF00144"/>
    </source>
</evidence>
<dbReference type="Pfam" id="PF00144">
    <property type="entry name" value="Beta-lactamase"/>
    <property type="match status" value="1"/>
</dbReference>
<dbReference type="Proteomes" id="UP000622552">
    <property type="component" value="Unassembled WGS sequence"/>
</dbReference>
<dbReference type="Pfam" id="PF24491">
    <property type="entry name" value="DUF7586"/>
    <property type="match status" value="1"/>
</dbReference>
<dbReference type="InterPro" id="IPR056008">
    <property type="entry name" value="DUF7586"/>
</dbReference>
<organism evidence="3 4">
    <name type="scientific">Longispora fulva</name>
    <dbReference type="NCBI Taxonomy" id="619741"/>
    <lineage>
        <taxon>Bacteria</taxon>
        <taxon>Bacillati</taxon>
        <taxon>Actinomycetota</taxon>
        <taxon>Actinomycetes</taxon>
        <taxon>Micromonosporales</taxon>
        <taxon>Micromonosporaceae</taxon>
        <taxon>Longispora</taxon>
    </lineage>
</organism>
<proteinExistence type="predicted"/>
<dbReference type="AlphaFoldDB" id="A0A8J7GBF5"/>
<keyword evidence="4" id="KW-1185">Reference proteome</keyword>
<protein>
    <submittedName>
        <fullName evidence="3">CubicO group peptidase (Beta-lactamase class C family)</fullName>
    </submittedName>
</protein>
<name>A0A8J7GBF5_9ACTN</name>
<dbReference type="InterPro" id="IPR012338">
    <property type="entry name" value="Beta-lactam/transpept-like"/>
</dbReference>
<dbReference type="PANTHER" id="PTHR46825:SF7">
    <property type="entry name" value="D-ALANYL-D-ALANINE CARBOXYPEPTIDASE"/>
    <property type="match status" value="1"/>
</dbReference>
<dbReference type="InterPro" id="IPR001466">
    <property type="entry name" value="Beta-lactam-related"/>
</dbReference>
<dbReference type="EMBL" id="JADOUF010000001">
    <property type="protein sequence ID" value="MBG6137358.1"/>
    <property type="molecule type" value="Genomic_DNA"/>
</dbReference>
<feature type="domain" description="Beta-lactamase-related" evidence="1">
    <location>
        <begin position="17"/>
        <end position="324"/>
    </location>
</feature>
<dbReference type="PANTHER" id="PTHR46825">
    <property type="entry name" value="D-ALANYL-D-ALANINE-CARBOXYPEPTIDASE/ENDOPEPTIDASE AMPH"/>
    <property type="match status" value="1"/>
</dbReference>
<gene>
    <name evidence="3" type="ORF">IW245_003552</name>
</gene>
<dbReference type="Gene3D" id="3.40.710.10">
    <property type="entry name" value="DD-peptidase/beta-lactamase superfamily"/>
    <property type="match status" value="1"/>
</dbReference>
<evidence type="ECO:0000313" key="3">
    <source>
        <dbReference type="EMBL" id="MBG6137358.1"/>
    </source>
</evidence>
<reference evidence="3" key="1">
    <citation type="submission" date="2020-11" db="EMBL/GenBank/DDBJ databases">
        <title>Sequencing the genomes of 1000 actinobacteria strains.</title>
        <authorList>
            <person name="Klenk H.-P."/>
        </authorList>
    </citation>
    <scope>NUCLEOTIDE SEQUENCE</scope>
    <source>
        <strain evidence="3">DSM 45356</strain>
    </source>
</reference>
<dbReference type="SUPFAM" id="SSF56601">
    <property type="entry name" value="beta-lactamase/transpeptidase-like"/>
    <property type="match status" value="1"/>
</dbReference>
<evidence type="ECO:0000313" key="4">
    <source>
        <dbReference type="Proteomes" id="UP000622552"/>
    </source>
</evidence>
<feature type="domain" description="DUF7586" evidence="2">
    <location>
        <begin position="349"/>
        <end position="433"/>
    </location>
</feature>
<comment type="caution">
    <text evidence="3">The sequence shown here is derived from an EMBL/GenBank/DDBJ whole genome shotgun (WGS) entry which is preliminary data.</text>
</comment>
<dbReference type="InterPro" id="IPR050491">
    <property type="entry name" value="AmpC-like"/>
</dbReference>